<dbReference type="GO" id="GO:0070813">
    <property type="term" value="P:hydrogen sulfide metabolic process"/>
    <property type="evidence" value="ECO:0007669"/>
    <property type="project" value="TreeGrafter"/>
</dbReference>
<dbReference type="FunFam" id="3.60.15.10:FF:000030">
    <property type="entry name" value="Metallo-beta-lactamase family protein"/>
    <property type="match status" value="1"/>
</dbReference>
<dbReference type="InterPro" id="IPR001763">
    <property type="entry name" value="Rhodanese-like_dom"/>
</dbReference>
<dbReference type="InterPro" id="IPR036873">
    <property type="entry name" value="Rhodanese-like_dom_sf"/>
</dbReference>
<keyword evidence="4" id="KW-0378">Hydrolase</keyword>
<evidence type="ECO:0000313" key="7">
    <source>
        <dbReference type="Proteomes" id="UP000501926"/>
    </source>
</evidence>
<dbReference type="SMART" id="SM00849">
    <property type="entry name" value="Lactamase_B"/>
    <property type="match status" value="1"/>
</dbReference>
<organism evidence="3">
    <name type="scientific">Kuenenia stuttgartiensis</name>
    <dbReference type="NCBI Taxonomy" id="174633"/>
    <lineage>
        <taxon>Bacteria</taxon>
        <taxon>Pseudomonadati</taxon>
        <taxon>Planctomycetota</taxon>
        <taxon>Candidatus Brocadiia</taxon>
        <taxon>Candidatus Brocadiales</taxon>
        <taxon>Candidatus Brocadiaceae</taxon>
        <taxon>Candidatus Kuenenia</taxon>
    </lineage>
</organism>
<dbReference type="PROSITE" id="PS50206">
    <property type="entry name" value="RHODANESE_3"/>
    <property type="match status" value="2"/>
</dbReference>
<evidence type="ECO:0000313" key="6">
    <source>
        <dbReference type="Proteomes" id="UP000221734"/>
    </source>
</evidence>
<dbReference type="Gene3D" id="3.60.15.10">
    <property type="entry name" value="Ribonuclease Z/Hydroxyacylglutathione hydrolase-like"/>
    <property type="match status" value="1"/>
</dbReference>
<evidence type="ECO:0000313" key="3">
    <source>
        <dbReference type="EMBL" id="CAJ75112.1"/>
    </source>
</evidence>
<dbReference type="EMBL" id="CP049055">
    <property type="protein sequence ID" value="QII12488.1"/>
    <property type="molecule type" value="Genomic_DNA"/>
</dbReference>
<dbReference type="GO" id="GO:0046872">
    <property type="term" value="F:metal ion binding"/>
    <property type="evidence" value="ECO:0007669"/>
    <property type="project" value="UniProtKB-KW"/>
</dbReference>
<reference evidence="5" key="3">
    <citation type="submission" date="2017-10" db="EMBL/GenBank/DDBJ databases">
        <authorList>
            <person name="Banno H."/>
            <person name="Chua N.-H."/>
        </authorList>
    </citation>
    <scope>NUCLEOTIDE SEQUENCE [LARGE SCALE GENOMIC DNA]</scope>
    <source>
        <strain evidence="5">Kuenenia_mbr1_ru-nijmegen</strain>
    </source>
</reference>
<reference evidence="3" key="2">
    <citation type="submission" date="2006-01" db="EMBL/GenBank/DDBJ databases">
        <authorList>
            <person name="Genoscope"/>
        </authorList>
    </citation>
    <scope>NUCLEOTIDE SEQUENCE</scope>
</reference>
<dbReference type="GO" id="GO:0004416">
    <property type="term" value="F:hydroxyacylglutathione hydrolase activity"/>
    <property type="evidence" value="ECO:0007669"/>
    <property type="project" value="UniProtKB-EC"/>
</dbReference>
<protein>
    <submittedName>
        <fullName evidence="4">Putative hydroxyacylglutathione hydrolase</fullName>
        <ecNumber evidence="4">3.1.2.6</ecNumber>
    </submittedName>
</protein>
<name>Q1Q513_KUEST</name>
<dbReference type="InterPro" id="IPR001279">
    <property type="entry name" value="Metallo-B-lactamas"/>
</dbReference>
<feature type="domain" description="Rhodanese" evidence="2">
    <location>
        <begin position="267"/>
        <end position="358"/>
    </location>
</feature>
<dbReference type="KEGG" id="kst:KSMBR1_0264"/>
<dbReference type="EMBL" id="LT934425">
    <property type="protein sequence ID" value="SOH02780.1"/>
    <property type="molecule type" value="Genomic_DNA"/>
</dbReference>
<dbReference type="PANTHER" id="PTHR43084">
    <property type="entry name" value="PERSULFIDE DIOXYGENASE ETHE1"/>
    <property type="match status" value="1"/>
</dbReference>
<dbReference type="EC" id="3.1.2.6" evidence="4"/>
<dbReference type="SMART" id="SM00450">
    <property type="entry name" value="RHOD"/>
    <property type="match status" value="2"/>
</dbReference>
<gene>
    <name evidence="4" type="ORF">KsCSTR_31090</name>
    <name evidence="5" type="ORF">KSMBR1_0264</name>
    <name evidence="3" type="ORF">kuste4350</name>
</gene>
<dbReference type="SUPFAM" id="SSF56281">
    <property type="entry name" value="Metallo-hydrolase/oxidoreductase"/>
    <property type="match status" value="1"/>
</dbReference>
<reference evidence="6" key="4">
    <citation type="submission" date="2017-10" db="EMBL/GenBank/DDBJ databases">
        <authorList>
            <person name="Frank J."/>
        </authorList>
    </citation>
    <scope>NUCLEOTIDE SEQUENCE [LARGE SCALE GENOMIC DNA]</scope>
</reference>
<feature type="domain" description="Rhodanese" evidence="2">
    <location>
        <begin position="379"/>
        <end position="461"/>
    </location>
</feature>
<sequence>MYFKQIETPGIGCLSYVIGCPAAKVAAVIDPKREIQEYLDITRNQGMKITHVIETHIHADHISGNLEITARTGADIYFYEKAPVAFKHKTLKEGDTIELGTAILEVLHTPGHTPHSISLLVKDTSRSEEEPWFMLTGDLLFVGDVGRPDLAGKELLEKQVKNLYESIYKKLGKLPDRLGVYPAHGQGSLCGKGISSKTSTTLGYERHANPLLRLDSLDEFKKSLMREYPDRPKSFSHIISMNMKGAPWLDKFNDDRPLTPLQFREALKRGAKIIDTRDASAYGGVHIPGSINIGFGSQMANWIGMAVEPESNILLVFTEDTKYRDMRSILYRIGYDNIIGYLQSGISAWQEQGFPIQRLPQISAQELRDEIKSSTYQYIIDVRSESEWNKGHIEEAELLPLSDMLLKEVDLPKEEKIIVTCRVGYRGSIGASYLQLHGYTNVHNLAGGMQAWSNAGLPLKV</sequence>
<dbReference type="OrthoDB" id="9784009at2"/>
<dbReference type="InterPro" id="IPR036866">
    <property type="entry name" value="RibonucZ/Hydroxyglut_hydro"/>
</dbReference>
<reference evidence="4 7" key="5">
    <citation type="submission" date="2020-02" db="EMBL/GenBank/DDBJ databases">
        <title>Newly sequenced genome of strain CSTR1 showed variability in Candidatus Kuenenia stuttgartiensis genomes.</title>
        <authorList>
            <person name="Ding C."/>
            <person name="Adrian L."/>
        </authorList>
    </citation>
    <scope>NUCLEOTIDE SEQUENCE [LARGE SCALE GENOMIC DNA]</scope>
    <source>
        <strain evidence="4 7">CSTR1</strain>
    </source>
</reference>
<keyword evidence="6" id="KW-1185">Reference proteome</keyword>
<dbReference type="Pfam" id="PF00581">
    <property type="entry name" value="Rhodanese"/>
    <property type="match status" value="2"/>
</dbReference>
<dbReference type="CDD" id="cd07724">
    <property type="entry name" value="POD-like_MBL-fold"/>
    <property type="match status" value="1"/>
</dbReference>
<dbReference type="Proteomes" id="UP000501926">
    <property type="component" value="Chromosome"/>
</dbReference>
<dbReference type="Proteomes" id="UP000221734">
    <property type="component" value="Chromosome Kuenenia_stuttgartiensis_MBR1"/>
</dbReference>
<proteinExistence type="predicted"/>
<accession>Q1Q513</accession>
<dbReference type="Gene3D" id="3.40.250.10">
    <property type="entry name" value="Rhodanese-like domain"/>
    <property type="match status" value="2"/>
</dbReference>
<dbReference type="AlphaFoldDB" id="Q1Q513"/>
<evidence type="ECO:0000259" key="2">
    <source>
        <dbReference type="PROSITE" id="PS50206"/>
    </source>
</evidence>
<dbReference type="InterPro" id="IPR044528">
    <property type="entry name" value="POD-like_MBL-fold"/>
</dbReference>
<evidence type="ECO:0000313" key="5">
    <source>
        <dbReference type="EMBL" id="SOH02780.1"/>
    </source>
</evidence>
<dbReference type="CDD" id="cd00158">
    <property type="entry name" value="RHOD"/>
    <property type="match status" value="1"/>
</dbReference>
<keyword evidence="1" id="KW-0479">Metal-binding</keyword>
<dbReference type="Pfam" id="PF00753">
    <property type="entry name" value="Lactamase_B"/>
    <property type="match status" value="1"/>
</dbReference>
<evidence type="ECO:0000313" key="4">
    <source>
        <dbReference type="EMBL" id="QII12488.1"/>
    </source>
</evidence>
<dbReference type="EMBL" id="CT573071">
    <property type="protein sequence ID" value="CAJ75112.1"/>
    <property type="molecule type" value="Genomic_DNA"/>
</dbReference>
<evidence type="ECO:0000256" key="1">
    <source>
        <dbReference type="ARBA" id="ARBA00022723"/>
    </source>
</evidence>
<dbReference type="RefSeq" id="WP_099323702.1">
    <property type="nucleotide sequence ID" value="NZ_CP049055.1"/>
</dbReference>
<dbReference type="PANTHER" id="PTHR43084:SF1">
    <property type="entry name" value="PERSULFIDE DIOXYGENASE ETHE1, MITOCHONDRIAL"/>
    <property type="match status" value="1"/>
</dbReference>
<dbReference type="GO" id="GO:0006749">
    <property type="term" value="P:glutathione metabolic process"/>
    <property type="evidence" value="ECO:0007669"/>
    <property type="project" value="InterPro"/>
</dbReference>
<dbReference type="GO" id="GO:0050313">
    <property type="term" value="F:sulfur dioxygenase activity"/>
    <property type="evidence" value="ECO:0007669"/>
    <property type="project" value="InterPro"/>
</dbReference>
<dbReference type="SUPFAM" id="SSF52821">
    <property type="entry name" value="Rhodanese/Cell cycle control phosphatase"/>
    <property type="match status" value="2"/>
</dbReference>
<reference evidence="3" key="1">
    <citation type="journal article" date="2006" name="Nature">
        <title>Deciphering the evolution and metabolism of an anammox bacterium from a community genome.</title>
        <authorList>
            <person name="Strous M."/>
            <person name="Pelletier E."/>
            <person name="Mangenot S."/>
            <person name="Rattei T."/>
            <person name="Lehner A."/>
            <person name="Taylor M.W."/>
            <person name="Horn M."/>
            <person name="Daims H."/>
            <person name="Bartol-Mavel D."/>
            <person name="Wincker P."/>
            <person name="Barbe V."/>
            <person name="Fonknechten N."/>
            <person name="Vallenet D."/>
            <person name="Segurens B."/>
            <person name="Schenowitz-Truong C."/>
            <person name="Medigue C."/>
            <person name="Collingro A."/>
            <person name="Snel B."/>
            <person name="Dutilh B.E."/>
            <person name="OpDenCamp H.J.M."/>
            <person name="vanDerDrift C."/>
            <person name="Cirpus I."/>
            <person name="vanDePas-Schoonen K.T."/>
            <person name="Harhangi H.R."/>
            <person name="vanNiftrik L."/>
            <person name="Schmid M."/>
            <person name="Keltjens J."/>
            <person name="vanDeVossenberg J."/>
            <person name="Kartal B."/>
            <person name="Meier H."/>
            <person name="Frishman D."/>
            <person name="Huynen M.A."/>
            <person name="Mewes H."/>
            <person name="Weissenbach J."/>
            <person name="Jetten M.S.M."/>
            <person name="Wagner M."/>
            <person name="LePaslier D."/>
        </authorList>
    </citation>
    <scope>NUCLEOTIDE SEQUENCE</scope>
</reference>
<dbReference type="InterPro" id="IPR051682">
    <property type="entry name" value="Mito_Persulfide_Diox"/>
</dbReference>